<sequence>MHGAELPAIRSVVDVTFIGSTMKFLYFILSLFLVCLTVGAFPPPPIADETPLDSSITDNNIPPIESDMGYNGPPTEAPSDLRPVPPTAKGVLTYNLKSKNTFVPRDYYEEQVF</sequence>
<reference evidence="1" key="1">
    <citation type="submission" date="2020-05" db="UniProtKB">
        <authorList>
            <consortium name="EnsemblMetazoa"/>
        </authorList>
    </citation>
    <scope>IDENTIFICATION</scope>
    <source>
        <strain evidence="1">Aabys</strain>
    </source>
</reference>
<dbReference type="VEuPathDB" id="VectorBase:MDOA016560"/>
<proteinExistence type="predicted"/>
<organism evidence="1">
    <name type="scientific">Musca domestica</name>
    <name type="common">House fly</name>
    <dbReference type="NCBI Taxonomy" id="7370"/>
    <lineage>
        <taxon>Eukaryota</taxon>
        <taxon>Metazoa</taxon>
        <taxon>Ecdysozoa</taxon>
        <taxon>Arthropoda</taxon>
        <taxon>Hexapoda</taxon>
        <taxon>Insecta</taxon>
        <taxon>Pterygota</taxon>
        <taxon>Neoptera</taxon>
        <taxon>Endopterygota</taxon>
        <taxon>Diptera</taxon>
        <taxon>Brachycera</taxon>
        <taxon>Muscomorpha</taxon>
        <taxon>Muscoidea</taxon>
        <taxon>Muscidae</taxon>
        <taxon>Musca</taxon>
    </lineage>
</organism>
<evidence type="ECO:0000313" key="1">
    <source>
        <dbReference type="EnsemblMetazoa" id="MDOA016560-PA"/>
    </source>
</evidence>
<accession>A0A1I8NKC7</accession>
<name>A0A1I8NKC7_MUSDO</name>
<dbReference type="EnsemblMetazoa" id="MDOA016560-RA">
    <property type="protein sequence ID" value="MDOA016560-PA"/>
    <property type="gene ID" value="MDOA016560"/>
</dbReference>
<protein>
    <submittedName>
        <fullName evidence="1">Uncharacterized protein</fullName>
    </submittedName>
</protein>
<dbReference type="VEuPathDB" id="VectorBase:MDOMA2_011619"/>
<dbReference type="AlphaFoldDB" id="A0A1I8NKC7"/>